<keyword evidence="6" id="KW-0378">Hydrolase</keyword>
<dbReference type="Pfam" id="PF00246">
    <property type="entry name" value="Peptidase_M14"/>
    <property type="match status" value="5"/>
</dbReference>
<name>A0AAD9K6P3_9ANNE</name>
<dbReference type="CDD" id="cd03858">
    <property type="entry name" value="M14_CP_N-E_like"/>
    <property type="match status" value="1"/>
</dbReference>
<feature type="signal peptide" evidence="11">
    <location>
        <begin position="1"/>
        <end position="23"/>
    </location>
</feature>
<evidence type="ECO:0000313" key="13">
    <source>
        <dbReference type="EMBL" id="KAK2165886.1"/>
    </source>
</evidence>
<keyword evidence="8" id="KW-0325">Glycoprotein</keyword>
<evidence type="ECO:0000259" key="12">
    <source>
        <dbReference type="PROSITE" id="PS52035"/>
    </source>
</evidence>
<gene>
    <name evidence="13" type="ORF">LSH36_44g01000</name>
</gene>
<dbReference type="PANTHER" id="PTHR11532">
    <property type="entry name" value="PROTEASE M14 CARBOXYPEPTIDASE"/>
    <property type="match status" value="1"/>
</dbReference>
<dbReference type="SUPFAM" id="SSF53187">
    <property type="entry name" value="Zn-dependent exopeptidases"/>
    <property type="match status" value="4"/>
</dbReference>
<reference evidence="13" key="1">
    <citation type="journal article" date="2023" name="Mol. Biol. Evol.">
        <title>Third-Generation Sequencing Reveals the Adaptive Role of the Epigenome in Three Deep-Sea Polychaetes.</title>
        <authorList>
            <person name="Perez M."/>
            <person name="Aroh O."/>
            <person name="Sun Y."/>
            <person name="Lan Y."/>
            <person name="Juniper S.K."/>
            <person name="Young C.R."/>
            <person name="Angers B."/>
            <person name="Qian P.Y."/>
        </authorList>
    </citation>
    <scope>NUCLEOTIDE SEQUENCE</scope>
    <source>
        <strain evidence="13">P08H-3</strain>
    </source>
</reference>
<dbReference type="Gene3D" id="3.40.630.10">
    <property type="entry name" value="Zn peptidases"/>
    <property type="match status" value="4"/>
</dbReference>
<keyword evidence="7" id="KW-0862">Zinc</keyword>
<comment type="cofactor">
    <cofactor evidence="1">
        <name>Zn(2+)</name>
        <dbReference type="ChEBI" id="CHEBI:29105"/>
    </cofactor>
</comment>
<keyword evidence="14" id="KW-1185">Reference proteome</keyword>
<evidence type="ECO:0000313" key="14">
    <source>
        <dbReference type="Proteomes" id="UP001208570"/>
    </source>
</evidence>
<dbReference type="GO" id="GO:0016485">
    <property type="term" value="P:protein processing"/>
    <property type="evidence" value="ECO:0007669"/>
    <property type="project" value="TreeGrafter"/>
</dbReference>
<evidence type="ECO:0000256" key="10">
    <source>
        <dbReference type="SAM" id="Phobius"/>
    </source>
</evidence>
<evidence type="ECO:0000256" key="11">
    <source>
        <dbReference type="SAM" id="SignalP"/>
    </source>
</evidence>
<evidence type="ECO:0000256" key="5">
    <source>
        <dbReference type="ARBA" id="ARBA00022723"/>
    </source>
</evidence>
<keyword evidence="10" id="KW-0812">Transmembrane</keyword>
<dbReference type="GO" id="GO:0005615">
    <property type="term" value="C:extracellular space"/>
    <property type="evidence" value="ECO:0007669"/>
    <property type="project" value="TreeGrafter"/>
</dbReference>
<evidence type="ECO:0000256" key="2">
    <source>
        <dbReference type="ARBA" id="ARBA00005988"/>
    </source>
</evidence>
<dbReference type="InterPro" id="IPR050753">
    <property type="entry name" value="Peptidase_M14_domain"/>
</dbReference>
<dbReference type="SUPFAM" id="SSF49464">
    <property type="entry name" value="Carboxypeptidase regulatory domain-like"/>
    <property type="match status" value="4"/>
</dbReference>
<keyword evidence="10" id="KW-0472">Membrane</keyword>
<dbReference type="PROSITE" id="PS00133">
    <property type="entry name" value="CARBOXYPEPT_ZN_2"/>
    <property type="match status" value="2"/>
</dbReference>
<dbReference type="GO" id="GO:0006518">
    <property type="term" value="P:peptide metabolic process"/>
    <property type="evidence" value="ECO:0007669"/>
    <property type="project" value="TreeGrafter"/>
</dbReference>
<feature type="transmembrane region" description="Helical" evidence="10">
    <location>
        <begin position="1658"/>
        <end position="1679"/>
    </location>
</feature>
<evidence type="ECO:0000256" key="1">
    <source>
        <dbReference type="ARBA" id="ARBA00001947"/>
    </source>
</evidence>
<proteinExistence type="inferred from homology"/>
<dbReference type="CDD" id="cd11308">
    <property type="entry name" value="Peptidase_M14NE-CP-C_like"/>
    <property type="match status" value="3"/>
</dbReference>
<evidence type="ECO:0000256" key="8">
    <source>
        <dbReference type="ARBA" id="ARBA00023180"/>
    </source>
</evidence>
<evidence type="ECO:0000256" key="7">
    <source>
        <dbReference type="ARBA" id="ARBA00022833"/>
    </source>
</evidence>
<evidence type="ECO:0000256" key="4">
    <source>
        <dbReference type="ARBA" id="ARBA00022670"/>
    </source>
</evidence>
<dbReference type="FunFam" id="3.40.630.10:FF:000020">
    <property type="entry name" value="Carboxypeptidase D"/>
    <property type="match status" value="2"/>
</dbReference>
<dbReference type="GO" id="GO:0004181">
    <property type="term" value="F:metallocarboxypeptidase activity"/>
    <property type="evidence" value="ECO:0007669"/>
    <property type="project" value="InterPro"/>
</dbReference>
<evidence type="ECO:0000256" key="6">
    <source>
        <dbReference type="ARBA" id="ARBA00022801"/>
    </source>
</evidence>
<dbReference type="PROSITE" id="PS00132">
    <property type="entry name" value="CARBOXYPEPT_ZN_1"/>
    <property type="match status" value="2"/>
</dbReference>
<dbReference type="FunFam" id="2.60.40.1120:FF:000004">
    <property type="entry name" value="Carboxypeptidase E"/>
    <property type="match status" value="1"/>
</dbReference>
<keyword evidence="10" id="KW-1133">Transmembrane helix</keyword>
<dbReference type="PRINTS" id="PR00765">
    <property type="entry name" value="CRBOXYPTASEA"/>
</dbReference>
<keyword evidence="11" id="KW-0732">Signal</keyword>
<feature type="active site" description="Proton donor/acceptor" evidence="9">
    <location>
        <position position="783"/>
    </location>
</feature>
<dbReference type="SMART" id="SM00631">
    <property type="entry name" value="Zn_pept"/>
    <property type="match status" value="3"/>
</dbReference>
<feature type="domain" description="Peptidase M14" evidence="12">
    <location>
        <begin position="33"/>
        <end position="347"/>
    </location>
</feature>
<feature type="chain" id="PRO_5042171800" description="Peptidase M14 domain-containing protein" evidence="11">
    <location>
        <begin position="24"/>
        <end position="1757"/>
    </location>
</feature>
<feature type="domain" description="Peptidase M14" evidence="12">
    <location>
        <begin position="519"/>
        <end position="813"/>
    </location>
</feature>
<feature type="domain" description="Peptidase M14" evidence="12">
    <location>
        <begin position="1281"/>
        <end position="1567"/>
    </location>
</feature>
<dbReference type="InterPro" id="IPR008969">
    <property type="entry name" value="CarboxyPept-like_regulatory"/>
</dbReference>
<organism evidence="13 14">
    <name type="scientific">Paralvinella palmiformis</name>
    <dbReference type="NCBI Taxonomy" id="53620"/>
    <lineage>
        <taxon>Eukaryota</taxon>
        <taxon>Metazoa</taxon>
        <taxon>Spiralia</taxon>
        <taxon>Lophotrochozoa</taxon>
        <taxon>Annelida</taxon>
        <taxon>Polychaeta</taxon>
        <taxon>Sedentaria</taxon>
        <taxon>Canalipalpata</taxon>
        <taxon>Terebellida</taxon>
        <taxon>Terebelliformia</taxon>
        <taxon>Alvinellidae</taxon>
        <taxon>Paralvinella</taxon>
    </lineage>
</organism>
<dbReference type="GO" id="GO:0008270">
    <property type="term" value="F:zinc ion binding"/>
    <property type="evidence" value="ECO:0007669"/>
    <property type="project" value="InterPro"/>
</dbReference>
<dbReference type="InterPro" id="IPR057246">
    <property type="entry name" value="CARBOXYPEPT_ZN_1"/>
</dbReference>
<evidence type="ECO:0000256" key="3">
    <source>
        <dbReference type="ARBA" id="ARBA00022645"/>
    </source>
</evidence>
<sequence length="1757" mass="196443">MGLGVLLSQILFLLTLLCMTAYSDIATDLVKDHYINRDELSQLLTSYEERYPKLAKLFSIGRSHNGVDLWVMRITDNVNIEEPGEPKVKYVGNLHGNEPVGRQLLVYLIDYLLTNYGVTDSVTKLVDETDIYILPALNPDGYAVATEGDCTGLTGRGNAHDVDLNRNFRDQFVEAKLMLLNNSDSAFVEDSQKHFPNGNNMAYEPETEAVMRWILQNKFVLSGNIHGGTIVASYPFDDSPSLIADNTYSASPDDAIFQLLARTYADNHPSMHGGNVCSKHRFEETHGITNGNKWFMVVGGMQDFNYVYGDCFEITLELSCCKYPLASDLRSLWKENRDSLLALLTKAHIGIKGFVFSANTGDKGLENAVISVSGIDKHITTARYGDYWRLLTPGIYNVTAISEGYQPVTMTDVQVYPGLATDVNFTLFPGSMSAVQQIKWLPQDVHTDKDDVEQPEIELSPTHSPLVEVTPTPTMSVPNSYPFSSFIDFTRPVSTVVNIGDAFFHWGQHAELPIEGPDRLVHLNDLELEQTLHDLNAKYPEITRLYSIGQSNQGRDLWVIEITDNPGVHEAGEPELKYVANMHGNEVVGRVLLVALAEVLCKNYNKDPFLTLLVNTTRIHLMPSMNPDGYSMAIEGDVKDNYGRENANHIDLNRNFPDQFITNRENGHQEPETEAVMWWIKSYPFVLSANFHGGSLVANYPYDDDLAQASLYSKSPDDNVFKQLAETYSQAHATMHLGHPCPEIYPKEHFLDGITNGAAWYNVAGGMQDWNYINSNCFEITVELGCVKYPHAIELPKYWKQNEYSLLALMTEVHKGVFGFVLDSETGQPVRDATISVNGISHNITSAKDGDYWRLLVPGRYDITASKAGYKSVSTQVTVTNGAAIMVNFTLEESSIDIWSDYYDFGLRRNINGDSYMSASQINELLHQLASEYASFASINVIGYSSHGEQILELVITNGITTEKSSQSQVLFISGLQADNLVGAEMLIRMIRHLLKGLEISDSTILSLLSNTRIHVVPLVNIDSVANILPSQCVGTEEPQNSMENQFDDAIEVVPPEVRSLQYYFNHTSIDLVISLSSGGMYVRYPLSMVVRNSLGEKTYKTEDEATFRLLASAYVDKNTKMATGCDDINGKLRGSLHGAEVQEIRGSLMDYLYYSHSVFMIDASISCCKSPPANQLPRLWQANLEPLLNVIAIATQGVYLMVTDENQQPIPNAVLHLVGDEHTFQQLPTSGITRRILPVGQHQLLVSAPGYEALSKLVTIKDHKMESQKFVLPSEITVLSYHSYDDMVAEMISIAQKCYNITHLYSIGESTQGHDLWVLKFGTLSEEVAQAQPAVQFVSGIHGNNLLGKEMLFQFSKWLCDRYSKDYRIFKLIETTQIHILPMANPDGLLKAEPGFCDSKTGLENGHGVDLDTSFLGDFEMANITREPETEAIMEWTKNNNFILSINLRAGSMLITIPFNEPNITDQPHRTGDDPVLRNLAHAYIKLHPTLASGTAYCQANKSAGGLLDGSMWRPRNGSLQDWSYTYGKSLALDVYLSCCGNPESWELANHWQENHESLITMIQQVHHGIGGIVKDSHSGEVIVHARITIDGIPTVTVTTDSGYFWRVLLPGTYFVQASLEGYHSMTKTVVVTSSSEDVPVLFELEKDLFFGVSPKMVVTIVASAMIIVVIALITLIVTQAKRGRRSKFSRDGFHRLMENEEYYDDDYMNSCHKNMKRRPHSGEECREMDTTQKLLTDEYHDDSSSEDETHFTKTV</sequence>
<keyword evidence="4" id="KW-0645">Protease</keyword>
<comment type="caution">
    <text evidence="9">Lacks conserved residue(s) required for the propagation of feature annotation.</text>
</comment>
<dbReference type="PROSITE" id="PS52035">
    <property type="entry name" value="PEPTIDASE_M14"/>
    <property type="match status" value="4"/>
</dbReference>
<dbReference type="InterPro" id="IPR000834">
    <property type="entry name" value="Peptidase_M14"/>
</dbReference>
<dbReference type="EMBL" id="JAODUP010000044">
    <property type="protein sequence ID" value="KAK2165886.1"/>
    <property type="molecule type" value="Genomic_DNA"/>
</dbReference>
<evidence type="ECO:0000256" key="9">
    <source>
        <dbReference type="PROSITE-ProRule" id="PRU01379"/>
    </source>
</evidence>
<keyword evidence="5" id="KW-0479">Metal-binding</keyword>
<accession>A0AAD9K6P3</accession>
<dbReference type="PANTHER" id="PTHR11532:SF73">
    <property type="entry name" value="CARBOXYPEPTIDASE D"/>
    <property type="match status" value="1"/>
</dbReference>
<protein>
    <recommendedName>
        <fullName evidence="12">Peptidase M14 domain-containing protein</fullName>
    </recommendedName>
</protein>
<dbReference type="InterPro" id="IPR057247">
    <property type="entry name" value="CARBOXYPEPT_ZN_2"/>
</dbReference>
<keyword evidence="3" id="KW-0121">Carboxypeptidase</keyword>
<comment type="caution">
    <text evidence="13">The sequence shown here is derived from an EMBL/GenBank/DDBJ whole genome shotgun (WGS) entry which is preliminary data.</text>
</comment>
<dbReference type="Gene3D" id="2.60.40.1120">
    <property type="entry name" value="Carboxypeptidase-like, regulatory domain"/>
    <property type="match status" value="4"/>
</dbReference>
<feature type="domain" description="Peptidase M14" evidence="12">
    <location>
        <begin position="915"/>
        <end position="1195"/>
    </location>
</feature>
<comment type="similarity">
    <text evidence="2 9">Belongs to the peptidase M14 family.</text>
</comment>
<dbReference type="Pfam" id="PF13620">
    <property type="entry name" value="CarboxypepD_reg"/>
    <property type="match status" value="3"/>
</dbReference>
<feature type="active site" description="Proton donor/acceptor" evidence="9">
    <location>
        <position position="317"/>
    </location>
</feature>
<dbReference type="Proteomes" id="UP001208570">
    <property type="component" value="Unassembled WGS sequence"/>
</dbReference>